<proteinExistence type="predicted"/>
<name>A0A3B0VLL6_9ZZZZ</name>
<dbReference type="EMBL" id="UOFB01000001">
    <property type="protein sequence ID" value="VAW43801.1"/>
    <property type="molecule type" value="Genomic_DNA"/>
</dbReference>
<protein>
    <submittedName>
        <fullName evidence="1">Invasin domain protein</fullName>
    </submittedName>
</protein>
<dbReference type="AlphaFoldDB" id="A0A3B0VLL6"/>
<dbReference type="InterPro" id="IPR013783">
    <property type="entry name" value="Ig-like_fold"/>
</dbReference>
<dbReference type="SUPFAM" id="SSF49373">
    <property type="entry name" value="Invasin/intimin cell-adhesion fragments"/>
    <property type="match status" value="2"/>
</dbReference>
<sequence length="537" mass="57477">MATFFKWMSLIPLVFLAGCPAPSDSAKENEVGGALEPGMNLRMFISSTGEQTTDIPTNDDAKVDMVFLDAGMRPLDKQLINVSATSGTLSQASVLTDQNGEATVTINPPDFTAGSAPGLFTATPNSVSEGVEESEENKDINEVVYKAKTLTYQFIASAAAETPEEAAGFATSLQFISAQPTFLSLKGTGGVGYGEISKLVFKVVDNEGAPVPNVNVEFKLTTTVGGLSLNSDEAISNNQGEVFVTVLAGTISTPVRVTATVEKEDGSLLSIQSDLLTVTTGIPDQNSFSLALEKFAPEGLNQDNEKVNVSVLLADRFNNPVPDGTVVNFTTEGGSIESSCQVASGGCTVVWTSQNPRPLDHRATILAYAVGHETYYDKNGSGIFDDGDTFDDLGEAFRDDDETKTYNPDSLVSPVSTVSFSQDEKLIDYDVSFDYTERDGVYNGVPCNHSTDCPNEANNIADRSNLLVNVRRSALLIMASGWPMVHLYEVLDGSANCLNGNGKLMIDDVQCRLVNSLDFSTGFDSKHFWGMIEDSDD</sequence>
<reference evidence="1" key="1">
    <citation type="submission" date="2018-06" db="EMBL/GenBank/DDBJ databases">
        <authorList>
            <person name="Zhirakovskaya E."/>
        </authorList>
    </citation>
    <scope>NUCLEOTIDE SEQUENCE</scope>
</reference>
<dbReference type="InterPro" id="IPR008964">
    <property type="entry name" value="Invasin/intimin_cell_adhesion"/>
</dbReference>
<dbReference type="Gene3D" id="2.60.40.10">
    <property type="entry name" value="Immunoglobulins"/>
    <property type="match status" value="3"/>
</dbReference>
<evidence type="ECO:0000313" key="1">
    <source>
        <dbReference type="EMBL" id="VAW43801.1"/>
    </source>
</evidence>
<gene>
    <name evidence="1" type="ORF">MNBD_GAMMA04-2107</name>
</gene>
<dbReference type="PROSITE" id="PS51257">
    <property type="entry name" value="PROKAR_LIPOPROTEIN"/>
    <property type="match status" value="1"/>
</dbReference>
<accession>A0A3B0VLL6</accession>
<feature type="non-terminal residue" evidence="1">
    <location>
        <position position="537"/>
    </location>
</feature>
<organism evidence="1">
    <name type="scientific">hydrothermal vent metagenome</name>
    <dbReference type="NCBI Taxonomy" id="652676"/>
    <lineage>
        <taxon>unclassified sequences</taxon>
        <taxon>metagenomes</taxon>
        <taxon>ecological metagenomes</taxon>
    </lineage>
</organism>